<dbReference type="PROSITE" id="PS51755">
    <property type="entry name" value="OMPR_PHOB"/>
    <property type="match status" value="1"/>
</dbReference>
<dbReference type="SMART" id="SM00862">
    <property type="entry name" value="Trans_reg_C"/>
    <property type="match status" value="1"/>
</dbReference>
<evidence type="ECO:0000313" key="7">
    <source>
        <dbReference type="Proteomes" id="UP000197269"/>
    </source>
</evidence>
<gene>
    <name evidence="6" type="ORF">B5E41_29880</name>
</gene>
<dbReference type="AlphaFoldDB" id="A0A246DL04"/>
<dbReference type="CDD" id="cd00383">
    <property type="entry name" value="trans_reg_C"/>
    <property type="match status" value="1"/>
</dbReference>
<dbReference type="Gene3D" id="1.10.10.10">
    <property type="entry name" value="Winged helix-like DNA-binding domain superfamily/Winged helix DNA-binding domain"/>
    <property type="match status" value="1"/>
</dbReference>
<evidence type="ECO:0000256" key="4">
    <source>
        <dbReference type="PROSITE-ProRule" id="PRU01091"/>
    </source>
</evidence>
<keyword evidence="3 4" id="KW-0238">DNA-binding</keyword>
<dbReference type="Proteomes" id="UP000197269">
    <property type="component" value="Unassembled WGS sequence"/>
</dbReference>
<feature type="domain" description="OmpR/PhoB-type" evidence="5">
    <location>
        <begin position="25"/>
        <end position="123"/>
    </location>
</feature>
<proteinExistence type="predicted"/>
<dbReference type="InterPro" id="IPR016032">
    <property type="entry name" value="Sig_transdc_resp-reg_C-effctor"/>
</dbReference>
<dbReference type="InterPro" id="IPR001867">
    <property type="entry name" value="OmpR/PhoB-type_DNA-bd"/>
</dbReference>
<keyword evidence="1" id="KW-0597">Phosphoprotein</keyword>
<comment type="caution">
    <text evidence="6">The sequence shown here is derived from an EMBL/GenBank/DDBJ whole genome shotgun (WGS) entry which is preliminary data.</text>
</comment>
<evidence type="ECO:0000256" key="3">
    <source>
        <dbReference type="ARBA" id="ARBA00023125"/>
    </source>
</evidence>
<evidence type="ECO:0000259" key="5">
    <source>
        <dbReference type="PROSITE" id="PS51755"/>
    </source>
</evidence>
<dbReference type="PANTHER" id="PTHR48111">
    <property type="entry name" value="REGULATOR OF RPOS"/>
    <property type="match status" value="1"/>
</dbReference>
<dbReference type="GO" id="GO:0005829">
    <property type="term" value="C:cytosol"/>
    <property type="evidence" value="ECO:0007669"/>
    <property type="project" value="TreeGrafter"/>
</dbReference>
<dbReference type="GO" id="GO:0006355">
    <property type="term" value="P:regulation of DNA-templated transcription"/>
    <property type="evidence" value="ECO:0007669"/>
    <property type="project" value="InterPro"/>
</dbReference>
<evidence type="ECO:0000313" key="6">
    <source>
        <dbReference type="EMBL" id="OWO89832.1"/>
    </source>
</evidence>
<dbReference type="GO" id="GO:0000976">
    <property type="term" value="F:transcription cis-regulatory region binding"/>
    <property type="evidence" value="ECO:0007669"/>
    <property type="project" value="TreeGrafter"/>
</dbReference>
<feature type="DNA-binding region" description="OmpR/PhoB-type" evidence="4">
    <location>
        <begin position="25"/>
        <end position="123"/>
    </location>
</feature>
<dbReference type="RefSeq" id="WP_088397196.1">
    <property type="nucleotide sequence ID" value="NZ_MXPU01000037.1"/>
</dbReference>
<dbReference type="PANTHER" id="PTHR48111:SF40">
    <property type="entry name" value="PHOSPHATE REGULON TRANSCRIPTIONAL REGULATORY PROTEIN PHOB"/>
    <property type="match status" value="1"/>
</dbReference>
<dbReference type="InterPro" id="IPR036388">
    <property type="entry name" value="WH-like_DNA-bd_sf"/>
</dbReference>
<dbReference type="SUPFAM" id="SSF46894">
    <property type="entry name" value="C-terminal effector domain of the bipartite response regulators"/>
    <property type="match status" value="1"/>
</dbReference>
<name>A0A246DL04_9HYPH</name>
<dbReference type="InterPro" id="IPR039420">
    <property type="entry name" value="WalR-like"/>
</dbReference>
<reference evidence="6 7" key="1">
    <citation type="submission" date="2017-03" db="EMBL/GenBank/DDBJ databases">
        <title>Genome of strain Rhizobium sp. CNPSo 668.</title>
        <authorList>
            <person name="Ribeiro R."/>
        </authorList>
    </citation>
    <scope>NUCLEOTIDE SEQUENCE [LARGE SCALE GENOMIC DNA]</scope>
    <source>
        <strain evidence="6 7">CNPSo 668</strain>
    </source>
</reference>
<evidence type="ECO:0000256" key="1">
    <source>
        <dbReference type="ARBA" id="ARBA00022553"/>
    </source>
</evidence>
<dbReference type="GO" id="GO:0000156">
    <property type="term" value="F:phosphorelay response regulator activity"/>
    <property type="evidence" value="ECO:0007669"/>
    <property type="project" value="TreeGrafter"/>
</dbReference>
<organism evidence="6 7">
    <name type="scientific">Rhizobium esperanzae</name>
    <dbReference type="NCBI Taxonomy" id="1967781"/>
    <lineage>
        <taxon>Bacteria</taxon>
        <taxon>Pseudomonadati</taxon>
        <taxon>Pseudomonadota</taxon>
        <taxon>Alphaproteobacteria</taxon>
        <taxon>Hyphomicrobiales</taxon>
        <taxon>Rhizobiaceae</taxon>
        <taxon>Rhizobium/Agrobacterium group</taxon>
        <taxon>Rhizobium</taxon>
    </lineage>
</organism>
<accession>A0A246DL04</accession>
<dbReference type="GO" id="GO:0032993">
    <property type="term" value="C:protein-DNA complex"/>
    <property type="evidence" value="ECO:0007669"/>
    <property type="project" value="TreeGrafter"/>
</dbReference>
<protein>
    <recommendedName>
        <fullName evidence="5">OmpR/PhoB-type domain-containing protein</fullName>
    </recommendedName>
</protein>
<sequence length="123" mass="13804">MIILAADAVGAVSPQWNQGCDGFPQKLLGFLDLELDVITYRVRRNGRIIHLTPTAFRLLYHLIKNPRRVYSRDELKNAAWPHAVHVGPRTVDVHIGRLRTALNAVGGHNFIRTVRSVGYALAE</sequence>
<keyword evidence="2" id="KW-0902">Two-component regulatory system</keyword>
<dbReference type="Pfam" id="PF00486">
    <property type="entry name" value="Trans_reg_C"/>
    <property type="match status" value="1"/>
</dbReference>
<evidence type="ECO:0000256" key="2">
    <source>
        <dbReference type="ARBA" id="ARBA00023012"/>
    </source>
</evidence>
<dbReference type="EMBL" id="MXPU01000037">
    <property type="protein sequence ID" value="OWO89832.1"/>
    <property type="molecule type" value="Genomic_DNA"/>
</dbReference>